<evidence type="ECO:0000256" key="3">
    <source>
        <dbReference type="ARBA" id="ARBA00023002"/>
    </source>
</evidence>
<organism evidence="5 6">
    <name type="scientific">Talaromyces pinophilus</name>
    <name type="common">Penicillium pinophilum</name>
    <dbReference type="NCBI Taxonomy" id="128442"/>
    <lineage>
        <taxon>Eukaryota</taxon>
        <taxon>Fungi</taxon>
        <taxon>Dikarya</taxon>
        <taxon>Ascomycota</taxon>
        <taxon>Pezizomycotina</taxon>
        <taxon>Eurotiomycetes</taxon>
        <taxon>Eurotiomycetidae</taxon>
        <taxon>Eurotiales</taxon>
        <taxon>Trichocomaceae</taxon>
        <taxon>Talaromyces</taxon>
        <taxon>Talaromyces sect. Talaromyces</taxon>
    </lineage>
</organism>
<dbReference type="Gene3D" id="3.50.50.60">
    <property type="entry name" value="FAD/NAD(P)-binding domain"/>
    <property type="match status" value="1"/>
</dbReference>
<dbReference type="InterPro" id="IPR002938">
    <property type="entry name" value="FAD-bd"/>
</dbReference>
<dbReference type="Gene3D" id="3.30.9.10">
    <property type="entry name" value="D-Amino Acid Oxidase, subunit A, domain 2"/>
    <property type="match status" value="1"/>
</dbReference>
<sequence>MAGGNMNQTAQYETEVLIVGAGPVGMLLAYQLDRLGIPTTIAEKNLETTKWPKMDLTNCRSMELLRVLGLADEYRAQAEAVSIDANFDSIFVTSLAPAGRLLGSWRIPPVREQKEYIKLHNDGTQPAEPGQRCSQIIFEAWLKEIIQKRMNVTSRFGWTYMGHVEAADGLTATFIDTEGQTHTVRARYLVGCDGGSSKVRKAASIKMVGGQIPARFYLVHFKSAELAKNLQFGRFWHAFPAGTGFLIDQDEKSTFTAHYPLQDNISGSDLDPHDVVYKMIGGCLGSWQIKIDEVLVHSEWQPSFSIAERYSTANGRVFLAGDAAHRNPPHGGYGMNSGVVDAVDLGWRLAAVIKGYGGKGLLQAYGDERRPMMIRALQRSYRHVLEHVVLNDIYKENWESLKGISSGGGDNTQAFTLIKNYITHSGPETLDRGIELDLRYDHSPIIYPDGTVPIPWDAKQYQPTTRPGSRAPHVFLKDGITSIYDLFGREWTLVHFTEEHGNDDGSCLFVDTVRGMHFPLTYVKLCGEDHVRQIWERTLVLVRPDTHVAWRADEAPIEQQVIENILRVVSGNVLYPDYHRSEAFTDEEEQFLATVATFTGNDQNDKAAIAGEEEMSYAAS</sequence>
<dbReference type="SUPFAM" id="SSF51905">
    <property type="entry name" value="FAD/NAD(P)-binding domain"/>
    <property type="match status" value="1"/>
</dbReference>
<feature type="domain" description="FAD-binding" evidence="4">
    <location>
        <begin position="13"/>
        <end position="380"/>
    </location>
</feature>
<evidence type="ECO:0000259" key="4">
    <source>
        <dbReference type="Pfam" id="PF01494"/>
    </source>
</evidence>
<dbReference type="PRINTS" id="PR00420">
    <property type="entry name" value="RNGMNOXGNASE"/>
</dbReference>
<protein>
    <recommendedName>
        <fullName evidence="4">FAD-binding domain-containing protein</fullName>
    </recommendedName>
</protein>
<reference evidence="6" key="1">
    <citation type="journal article" date="2015" name="Genome Announc.">
        <title>Draft genome sequence of Talaromyces cellulolyticus strain Y-94, a source of lignocellulosic biomass-degrading enzymes.</title>
        <authorList>
            <person name="Fujii T."/>
            <person name="Koike H."/>
            <person name="Sawayama S."/>
            <person name="Yano S."/>
            <person name="Inoue H."/>
        </authorList>
    </citation>
    <scope>NUCLEOTIDE SEQUENCE [LARGE SCALE GENOMIC DNA]</scope>
    <source>
        <strain evidence="6">Y-94</strain>
    </source>
</reference>
<dbReference type="Proteomes" id="UP000053095">
    <property type="component" value="Unassembled WGS sequence"/>
</dbReference>
<keyword evidence="1" id="KW-0285">Flavoprotein</keyword>
<gene>
    <name evidence="5" type="ORF">TCE0_060f19137</name>
</gene>
<dbReference type="InterPro" id="IPR050641">
    <property type="entry name" value="RIFMO-like"/>
</dbReference>
<keyword evidence="2" id="KW-0274">FAD</keyword>
<name>A0A6V8HQA8_TALPI</name>
<evidence type="ECO:0000313" key="6">
    <source>
        <dbReference type="Proteomes" id="UP000053095"/>
    </source>
</evidence>
<dbReference type="GO" id="GO:0016709">
    <property type="term" value="F:oxidoreductase activity, acting on paired donors, with incorporation or reduction of molecular oxygen, NAD(P)H as one donor, and incorporation of one atom of oxygen"/>
    <property type="evidence" value="ECO:0007669"/>
    <property type="project" value="UniProtKB-ARBA"/>
</dbReference>
<dbReference type="PANTHER" id="PTHR43004:SF21">
    <property type="entry name" value="FAD-BINDING DOMAIN-CONTAINING PROTEIN-RELATED"/>
    <property type="match status" value="1"/>
</dbReference>
<keyword evidence="3" id="KW-0560">Oxidoreductase</keyword>
<dbReference type="GO" id="GO:0071949">
    <property type="term" value="F:FAD binding"/>
    <property type="evidence" value="ECO:0007669"/>
    <property type="project" value="InterPro"/>
</dbReference>
<keyword evidence="6" id="KW-1185">Reference proteome</keyword>
<evidence type="ECO:0000256" key="1">
    <source>
        <dbReference type="ARBA" id="ARBA00022630"/>
    </source>
</evidence>
<dbReference type="AlphaFoldDB" id="A0A6V8HQA8"/>
<evidence type="ECO:0000313" key="5">
    <source>
        <dbReference type="EMBL" id="GAM43926.1"/>
    </source>
</evidence>
<dbReference type="Gene3D" id="3.40.30.120">
    <property type="match status" value="1"/>
</dbReference>
<dbReference type="PANTHER" id="PTHR43004">
    <property type="entry name" value="TRK SYSTEM POTASSIUM UPTAKE PROTEIN"/>
    <property type="match status" value="1"/>
</dbReference>
<accession>A0A6V8HQA8</accession>
<evidence type="ECO:0000256" key="2">
    <source>
        <dbReference type="ARBA" id="ARBA00022827"/>
    </source>
</evidence>
<dbReference type="InterPro" id="IPR036188">
    <property type="entry name" value="FAD/NAD-bd_sf"/>
</dbReference>
<dbReference type="EMBL" id="DF933856">
    <property type="protein sequence ID" value="GAM43926.1"/>
    <property type="molecule type" value="Genomic_DNA"/>
</dbReference>
<comment type="caution">
    <text evidence="5">The sequence shown here is derived from an EMBL/GenBank/DDBJ whole genome shotgun (WGS) entry which is preliminary data.</text>
</comment>
<dbReference type="Pfam" id="PF01494">
    <property type="entry name" value="FAD_binding_3"/>
    <property type="match status" value="1"/>
</dbReference>
<dbReference type="Pfam" id="PF21274">
    <property type="entry name" value="Rng_hyd_C"/>
    <property type="match status" value="1"/>
</dbReference>
<proteinExistence type="predicted"/>